<evidence type="ECO:0000256" key="10">
    <source>
        <dbReference type="RuleBase" id="RU003884"/>
    </source>
</evidence>
<evidence type="ECO:0000256" key="2">
    <source>
        <dbReference type="ARBA" id="ARBA00008064"/>
    </source>
</evidence>
<dbReference type="GO" id="GO:0009297">
    <property type="term" value="P:pilus assembly"/>
    <property type="evidence" value="ECO:0007669"/>
    <property type="project" value="InterPro"/>
</dbReference>
<keyword evidence="8 10" id="KW-0472">Membrane</keyword>
<evidence type="ECO:0000313" key="13">
    <source>
        <dbReference type="EMBL" id="SKC34256.1"/>
    </source>
</evidence>
<keyword evidence="9 10" id="KW-0998">Cell outer membrane</keyword>
<dbReference type="AlphaFoldDB" id="A0A1T5I5L7"/>
<dbReference type="GO" id="GO:0009279">
    <property type="term" value="C:cell outer membrane"/>
    <property type="evidence" value="ECO:0007669"/>
    <property type="project" value="UniProtKB-SubCell"/>
</dbReference>
<evidence type="ECO:0000256" key="4">
    <source>
        <dbReference type="ARBA" id="ARBA00022452"/>
    </source>
</evidence>
<name>A0A1T5I5L7_9GAMM</name>
<evidence type="ECO:0000256" key="8">
    <source>
        <dbReference type="ARBA" id="ARBA00023136"/>
    </source>
</evidence>
<dbReference type="InterPro" id="IPR018030">
    <property type="entry name" value="Fimbrial_membr_usher_CS"/>
</dbReference>
<dbReference type="Pfam" id="PF13954">
    <property type="entry name" value="PapC_N"/>
    <property type="match status" value="1"/>
</dbReference>
<evidence type="ECO:0000256" key="5">
    <source>
        <dbReference type="ARBA" id="ARBA00022558"/>
    </source>
</evidence>
<gene>
    <name evidence="13" type="primary">fimD</name>
    <name evidence="13" type="ORF">CZ809_03868</name>
</gene>
<dbReference type="Gene3D" id="2.60.40.3110">
    <property type="match status" value="1"/>
</dbReference>
<dbReference type="Pfam" id="PF00577">
    <property type="entry name" value="Usher"/>
    <property type="match status" value="1"/>
</dbReference>
<evidence type="ECO:0000256" key="7">
    <source>
        <dbReference type="ARBA" id="ARBA00022729"/>
    </source>
</evidence>
<organism evidence="13 14">
    <name type="scientific">Photobacterium piscicola</name>
    <dbReference type="NCBI Taxonomy" id="1378299"/>
    <lineage>
        <taxon>Bacteria</taxon>
        <taxon>Pseudomonadati</taxon>
        <taxon>Pseudomonadota</taxon>
        <taxon>Gammaproteobacteria</taxon>
        <taxon>Vibrionales</taxon>
        <taxon>Vibrionaceae</taxon>
        <taxon>Photobacterium</taxon>
    </lineage>
</organism>
<dbReference type="EMBL" id="FUZI01000014">
    <property type="protein sequence ID" value="SKC34256.1"/>
    <property type="molecule type" value="Genomic_DNA"/>
</dbReference>
<keyword evidence="7 11" id="KW-0732">Signal</keyword>
<dbReference type="NCBIfam" id="NF011760">
    <property type="entry name" value="PRK15213.1"/>
    <property type="match status" value="1"/>
</dbReference>
<keyword evidence="5 10" id="KW-1029">Fimbrium biogenesis</keyword>
<evidence type="ECO:0000256" key="3">
    <source>
        <dbReference type="ARBA" id="ARBA00022448"/>
    </source>
</evidence>
<dbReference type="InterPro" id="IPR025885">
    <property type="entry name" value="PapC_N"/>
</dbReference>
<evidence type="ECO:0000256" key="11">
    <source>
        <dbReference type="SAM" id="SignalP"/>
    </source>
</evidence>
<proteinExistence type="inferred from homology"/>
<dbReference type="PANTHER" id="PTHR30451:SF21">
    <property type="entry name" value="FIMBRIAL USHER DOMAIN-CONTAINING PROTEIN YDET-RELATED"/>
    <property type="match status" value="1"/>
</dbReference>
<keyword evidence="6 10" id="KW-0812">Transmembrane</keyword>
<dbReference type="Proteomes" id="UP000189966">
    <property type="component" value="Unassembled WGS sequence"/>
</dbReference>
<feature type="domain" description="PapC N-terminal" evidence="12">
    <location>
        <begin position="41"/>
        <end position="170"/>
    </location>
</feature>
<dbReference type="Gene3D" id="3.10.20.410">
    <property type="match status" value="1"/>
</dbReference>
<reference evidence="13 14" key="1">
    <citation type="submission" date="2017-02" db="EMBL/GenBank/DDBJ databases">
        <authorList>
            <person name="Peterson S.W."/>
        </authorList>
    </citation>
    <scope>NUCLEOTIDE SEQUENCE [LARGE SCALE GENOMIC DNA]</scope>
    <source>
        <strain evidence="14">type strain: NCCB 100098</strain>
    </source>
</reference>
<evidence type="ECO:0000256" key="9">
    <source>
        <dbReference type="ARBA" id="ARBA00023237"/>
    </source>
</evidence>
<keyword evidence="3 10" id="KW-0813">Transport</keyword>
<comment type="subcellular location">
    <subcellularLocation>
        <location evidence="1 10">Cell outer membrane</location>
        <topology evidence="1 10">Multi-pass membrane protein</topology>
    </subcellularLocation>
</comment>
<comment type="similarity">
    <text evidence="2 10">Belongs to the fimbrial export usher family.</text>
</comment>
<feature type="chain" id="PRO_5012504710" evidence="11">
    <location>
        <begin position="32"/>
        <end position="803"/>
    </location>
</feature>
<dbReference type="PROSITE" id="PS01151">
    <property type="entry name" value="FIMBRIAL_USHER"/>
    <property type="match status" value="1"/>
</dbReference>
<feature type="signal peptide" evidence="11">
    <location>
        <begin position="1"/>
        <end position="31"/>
    </location>
</feature>
<keyword evidence="4" id="KW-1134">Transmembrane beta strand</keyword>
<dbReference type="GO" id="GO:0015473">
    <property type="term" value="F:fimbrial usher porin activity"/>
    <property type="evidence" value="ECO:0007669"/>
    <property type="project" value="InterPro"/>
</dbReference>
<dbReference type="Gene3D" id="2.60.40.2610">
    <property type="entry name" value="Outer membrane usher protein FimD, plug domain"/>
    <property type="match status" value="1"/>
</dbReference>
<dbReference type="SUPFAM" id="SSF141729">
    <property type="entry name" value="FimD N-terminal domain-like"/>
    <property type="match status" value="1"/>
</dbReference>
<dbReference type="RefSeq" id="WP_080159141.1">
    <property type="nucleotide sequence ID" value="NZ_FUZI01000014.1"/>
</dbReference>
<dbReference type="OrthoDB" id="6554712at2"/>
<dbReference type="InterPro" id="IPR000015">
    <property type="entry name" value="Fimb_usher"/>
</dbReference>
<evidence type="ECO:0000259" key="12">
    <source>
        <dbReference type="Pfam" id="PF13954"/>
    </source>
</evidence>
<evidence type="ECO:0000256" key="1">
    <source>
        <dbReference type="ARBA" id="ARBA00004571"/>
    </source>
</evidence>
<dbReference type="PANTHER" id="PTHR30451">
    <property type="entry name" value="OUTER MEMBRANE USHER PROTEIN"/>
    <property type="match status" value="1"/>
</dbReference>
<sequence>MNPKNQNNKTKKSPYNLSLLTLFLLSQPLYAQSELDFSFVQGKGTQIPDVLKQSSGNVPGQYLIDVFFNGQKVGRQTLTITNDDKETLCLSSNWLTQLNLPLNFEKMAPTFNALRQCYDFSRMQGGKATFDYGQQSLKLNLPQIVLLNDTQHKNWDYGTPGFRLNYAVNGNKSFGYGSTADTENLYGNLDLNANYGKWVLSAKASGTNTNGFTSPDLTLSTAIQSVRGDLIIGKSFTRSSILPDFSFYGASLRSNSAMVPWSARGYAPIIDGVLNGNSRVTVKQGDYVLYSKTLPAGPYLLTDISPVSNGDITVTVENDNGTISTRTYPVTTMPTLLRDGDFNYNFVTGVRENSSQIEGVFGLASLDYGLNFGTANIASIMHRQYQSIGSGITLPIGDFGAIATSLNMAWSHYDDAAFQPFSEKTQKGMSATLQYAKDFGQDTNLQLLTYRYTGEGYNDFSNFNPQNIHVDSDKRSRYEAIVTQRIGSAYLNASGWAQDYRNGKHGDVGASVSLSGTVGNIYLGLNGSYTDSGTTGSQYNTSFSVSIPFDLWGRSQFSNSSINYDSLYGTSFNSGMSLSANDDISHNINVNLGKNQRTASLYTGVRFDAVQTGFSVSQSEQSTALSASVSGSVAGAKGVGLAYSRQQNDTIAIAHINGLDDIKFNGSSPTNTWGNTIVPLSSYQRNDITIDTNNIPENVELLNSTYQVVPTNKAIIVRDYKYINVNRYLLRVLNKQGKPFSMGTQVKTDKGIDAGFIASGGILVATLLSTPEYLEIQDDKSVCRLNITGIKPGNNEVTDIYCQ</sequence>
<evidence type="ECO:0000313" key="14">
    <source>
        <dbReference type="Proteomes" id="UP000189966"/>
    </source>
</evidence>
<accession>A0A1T5I5L7</accession>
<dbReference type="InterPro" id="IPR037224">
    <property type="entry name" value="PapC_N_sf"/>
</dbReference>
<protein>
    <submittedName>
        <fullName evidence="13">Outer membrane usher protein FimD</fullName>
    </submittedName>
</protein>
<evidence type="ECO:0000256" key="6">
    <source>
        <dbReference type="ARBA" id="ARBA00022692"/>
    </source>
</evidence>
<dbReference type="InterPro" id="IPR042186">
    <property type="entry name" value="FimD_plug_dom"/>
</dbReference>